<protein>
    <submittedName>
        <fullName evidence="8">Sigma-70 family RNA polymerase sigma factor</fullName>
    </submittedName>
</protein>
<evidence type="ECO:0000256" key="3">
    <source>
        <dbReference type="ARBA" id="ARBA00023082"/>
    </source>
</evidence>
<dbReference type="PANTHER" id="PTHR43133">
    <property type="entry name" value="RNA POLYMERASE ECF-TYPE SIGMA FACTO"/>
    <property type="match status" value="1"/>
</dbReference>
<evidence type="ECO:0000256" key="4">
    <source>
        <dbReference type="ARBA" id="ARBA00023125"/>
    </source>
</evidence>
<evidence type="ECO:0000313" key="8">
    <source>
        <dbReference type="EMBL" id="MUH73490.1"/>
    </source>
</evidence>
<feature type="domain" description="RNA polymerase sigma factor 70 region 4 type 2" evidence="7">
    <location>
        <begin position="129"/>
        <end position="179"/>
    </location>
</feature>
<feature type="domain" description="RNA polymerase sigma-70 region 2" evidence="6">
    <location>
        <begin position="29"/>
        <end position="95"/>
    </location>
</feature>
<dbReference type="GO" id="GO:0003677">
    <property type="term" value="F:DNA binding"/>
    <property type="evidence" value="ECO:0007669"/>
    <property type="project" value="UniProtKB-KW"/>
</dbReference>
<keyword evidence="4" id="KW-0238">DNA-binding</keyword>
<dbReference type="Pfam" id="PF04542">
    <property type="entry name" value="Sigma70_r2"/>
    <property type="match status" value="1"/>
</dbReference>
<dbReference type="InterPro" id="IPR014284">
    <property type="entry name" value="RNA_pol_sigma-70_dom"/>
</dbReference>
<evidence type="ECO:0000259" key="7">
    <source>
        <dbReference type="Pfam" id="PF08281"/>
    </source>
</evidence>
<keyword evidence="9" id="KW-1185">Reference proteome</keyword>
<gene>
    <name evidence="8" type="ORF">GNP35_13960</name>
</gene>
<dbReference type="AlphaFoldDB" id="A0A6N8FES7"/>
<sequence length="190" mass="21675">MRTALFLNQDDKTLIAKALNGSQSAWCKLVKRHEKVLYGYTLRMTNNQADALDLMQETFVSVCRNLADFKQQSSFKTWLLSMAYYKCMDFYRRKKIVIHDGEEPDDIESDGSTDCPAISLEQLQDSEGLRVLLSALSFEQKLIVELKIFQQLTFEQIADQMGLSSNTVKSKFYASLAKLKQLLKGSDYAA</sequence>
<comment type="caution">
    <text evidence="8">The sequence shown here is derived from an EMBL/GenBank/DDBJ whole genome shotgun (WGS) entry which is preliminary data.</text>
</comment>
<dbReference type="Gene3D" id="1.10.10.10">
    <property type="entry name" value="Winged helix-like DNA-binding domain superfamily/Winged helix DNA-binding domain"/>
    <property type="match status" value="1"/>
</dbReference>
<dbReference type="Pfam" id="PF08281">
    <property type="entry name" value="Sigma70_r4_2"/>
    <property type="match status" value="1"/>
</dbReference>
<dbReference type="InterPro" id="IPR039425">
    <property type="entry name" value="RNA_pol_sigma-70-like"/>
</dbReference>
<evidence type="ECO:0000256" key="5">
    <source>
        <dbReference type="ARBA" id="ARBA00023163"/>
    </source>
</evidence>
<dbReference type="PANTHER" id="PTHR43133:SF8">
    <property type="entry name" value="RNA POLYMERASE SIGMA FACTOR HI_1459-RELATED"/>
    <property type="match status" value="1"/>
</dbReference>
<dbReference type="InterPro" id="IPR036388">
    <property type="entry name" value="WH-like_DNA-bd_sf"/>
</dbReference>
<dbReference type="InterPro" id="IPR013249">
    <property type="entry name" value="RNA_pol_sigma70_r4_t2"/>
</dbReference>
<dbReference type="NCBIfam" id="TIGR02937">
    <property type="entry name" value="sigma70-ECF"/>
    <property type="match status" value="1"/>
</dbReference>
<dbReference type="InterPro" id="IPR013325">
    <property type="entry name" value="RNA_pol_sigma_r2"/>
</dbReference>
<dbReference type="EMBL" id="WOCD01000005">
    <property type="protein sequence ID" value="MUH73490.1"/>
    <property type="molecule type" value="Genomic_DNA"/>
</dbReference>
<evidence type="ECO:0000259" key="6">
    <source>
        <dbReference type="Pfam" id="PF04542"/>
    </source>
</evidence>
<organism evidence="8 9">
    <name type="scientific">Psychrosphaera haliotis</name>
    <dbReference type="NCBI Taxonomy" id="555083"/>
    <lineage>
        <taxon>Bacteria</taxon>
        <taxon>Pseudomonadati</taxon>
        <taxon>Pseudomonadota</taxon>
        <taxon>Gammaproteobacteria</taxon>
        <taxon>Alteromonadales</taxon>
        <taxon>Pseudoalteromonadaceae</taxon>
        <taxon>Psychrosphaera</taxon>
    </lineage>
</organism>
<name>A0A6N8FES7_9GAMM</name>
<keyword evidence="5" id="KW-0804">Transcription</keyword>
<comment type="similarity">
    <text evidence="1">Belongs to the sigma-70 factor family. ECF subfamily.</text>
</comment>
<evidence type="ECO:0000313" key="9">
    <source>
        <dbReference type="Proteomes" id="UP000439994"/>
    </source>
</evidence>
<proteinExistence type="inferred from homology"/>
<dbReference type="GO" id="GO:0016987">
    <property type="term" value="F:sigma factor activity"/>
    <property type="evidence" value="ECO:0007669"/>
    <property type="project" value="UniProtKB-KW"/>
</dbReference>
<keyword evidence="2" id="KW-0805">Transcription regulation</keyword>
<dbReference type="InterPro" id="IPR007627">
    <property type="entry name" value="RNA_pol_sigma70_r2"/>
</dbReference>
<dbReference type="InterPro" id="IPR013324">
    <property type="entry name" value="RNA_pol_sigma_r3/r4-like"/>
</dbReference>
<keyword evidence="3" id="KW-0731">Sigma factor</keyword>
<reference evidence="8 9" key="1">
    <citation type="submission" date="2019-11" db="EMBL/GenBank/DDBJ databases">
        <title>P. haliotis isolates from Z. marina roots.</title>
        <authorList>
            <person name="Cohen M."/>
            <person name="Jospin G."/>
            <person name="Eisen J.A."/>
            <person name="Coil D.A."/>
        </authorList>
    </citation>
    <scope>NUCLEOTIDE SEQUENCE [LARGE SCALE GENOMIC DNA]</scope>
    <source>
        <strain evidence="8 9">UCD-MCMsp1aY</strain>
    </source>
</reference>
<evidence type="ECO:0000256" key="2">
    <source>
        <dbReference type="ARBA" id="ARBA00023015"/>
    </source>
</evidence>
<accession>A0A6N8FES7</accession>
<dbReference type="SUPFAM" id="SSF88946">
    <property type="entry name" value="Sigma2 domain of RNA polymerase sigma factors"/>
    <property type="match status" value="1"/>
</dbReference>
<dbReference type="GO" id="GO:0006352">
    <property type="term" value="P:DNA-templated transcription initiation"/>
    <property type="evidence" value="ECO:0007669"/>
    <property type="project" value="InterPro"/>
</dbReference>
<evidence type="ECO:0000256" key="1">
    <source>
        <dbReference type="ARBA" id="ARBA00010641"/>
    </source>
</evidence>
<dbReference type="Gene3D" id="1.10.1740.10">
    <property type="match status" value="1"/>
</dbReference>
<dbReference type="Proteomes" id="UP000439994">
    <property type="component" value="Unassembled WGS sequence"/>
</dbReference>
<dbReference type="SUPFAM" id="SSF88659">
    <property type="entry name" value="Sigma3 and sigma4 domains of RNA polymerase sigma factors"/>
    <property type="match status" value="1"/>
</dbReference>